<evidence type="ECO:0000313" key="1">
    <source>
        <dbReference type="EMBL" id="GLV60562.1"/>
    </source>
</evidence>
<gene>
    <name evidence="1" type="ORF">KDH_73810</name>
</gene>
<proteinExistence type="predicted"/>
<accession>A0ABQ6G376</accession>
<keyword evidence="2" id="KW-1185">Reference proteome</keyword>
<dbReference type="RefSeq" id="WP_338257664.1">
    <property type="nucleotide sequence ID" value="NZ_BSRI01000002.1"/>
</dbReference>
<evidence type="ECO:0000313" key="2">
    <source>
        <dbReference type="Proteomes" id="UP001344906"/>
    </source>
</evidence>
<name>A0ABQ6G376_9CHLR</name>
<dbReference type="Proteomes" id="UP001344906">
    <property type="component" value="Unassembled WGS sequence"/>
</dbReference>
<dbReference type="EMBL" id="BSRI01000002">
    <property type="protein sequence ID" value="GLV60562.1"/>
    <property type="molecule type" value="Genomic_DNA"/>
</dbReference>
<organism evidence="1 2">
    <name type="scientific">Dictyobacter halimunensis</name>
    <dbReference type="NCBI Taxonomy" id="3026934"/>
    <lineage>
        <taxon>Bacteria</taxon>
        <taxon>Bacillati</taxon>
        <taxon>Chloroflexota</taxon>
        <taxon>Ktedonobacteria</taxon>
        <taxon>Ktedonobacterales</taxon>
        <taxon>Dictyobacteraceae</taxon>
        <taxon>Dictyobacter</taxon>
    </lineage>
</organism>
<reference evidence="1 2" key="1">
    <citation type="submission" date="2023-02" db="EMBL/GenBank/DDBJ databases">
        <title>Dictyobacter halimunensis sp. nov., a new member of the class Ktedonobacteria from forest soil in a geothermal area.</title>
        <authorList>
            <person name="Rachmania M.K."/>
            <person name="Ningsih F."/>
            <person name="Sakai Y."/>
            <person name="Yabe S."/>
            <person name="Yokota A."/>
            <person name="Sjamsuridzal W."/>
        </authorList>
    </citation>
    <scope>NUCLEOTIDE SEQUENCE [LARGE SCALE GENOMIC DNA]</scope>
    <source>
        <strain evidence="1 2">S3.2.2.5</strain>
    </source>
</reference>
<sequence>MATAPTAGQQANLTKTIDATLIVLKAGGSNYKEDPSAPKAVQVGGDTWQQKAATMDLEKTPVKIYVLAVQRGKVVYLMDYIIGKATADKDTKQYVQPVLDSFKFLS</sequence>
<evidence type="ECO:0008006" key="3">
    <source>
        <dbReference type="Google" id="ProtNLM"/>
    </source>
</evidence>
<comment type="caution">
    <text evidence="1">The sequence shown here is derived from an EMBL/GenBank/DDBJ whole genome shotgun (WGS) entry which is preliminary data.</text>
</comment>
<protein>
    <recommendedName>
        <fullName evidence="3">Beta-lactamase-related domain-containing protein</fullName>
    </recommendedName>
</protein>